<organism evidence="1 2">
    <name type="scientific">Chaetoceros tenuissimus</name>
    <dbReference type="NCBI Taxonomy" id="426638"/>
    <lineage>
        <taxon>Eukaryota</taxon>
        <taxon>Sar</taxon>
        <taxon>Stramenopiles</taxon>
        <taxon>Ochrophyta</taxon>
        <taxon>Bacillariophyta</taxon>
        <taxon>Coscinodiscophyceae</taxon>
        <taxon>Chaetocerotophycidae</taxon>
        <taxon>Chaetocerotales</taxon>
        <taxon>Chaetocerotaceae</taxon>
        <taxon>Chaetoceros</taxon>
    </lineage>
</organism>
<sequence>MSILVLGLLKGPQDIRYWYFSTGVAALSRDRKRFVLTYDGGHRIFEYNNENRWVKIGKKIRGDESRVLGINDDGSRIAIQGQRDSLYVYELVPNENSDATCKQLGGDLGVESSLMATSEWEQVANGLSGGKHVKISADGNTVTVGRSTDLEYYYRLTPCCGNYVKFYKLWQGSDGEAYWDEVATIKSGPRQYFSYYMAATNSLDRMVVAARETYSVFDVTFSDDIGPCVDQEGASFSLINIDKEVGCDWLTKYGKDWVRRGKYCVESHDGGSVMKLCRKSCGICIP</sequence>
<evidence type="ECO:0000313" key="1">
    <source>
        <dbReference type="EMBL" id="GFH61842.1"/>
    </source>
</evidence>
<protein>
    <submittedName>
        <fullName evidence="1">Uncharacterized protein</fullName>
    </submittedName>
</protein>
<evidence type="ECO:0000313" key="2">
    <source>
        <dbReference type="Proteomes" id="UP001054902"/>
    </source>
</evidence>
<name>A0AAD3DC79_9STRA</name>
<dbReference type="SUPFAM" id="SSF82171">
    <property type="entry name" value="DPP6 N-terminal domain-like"/>
    <property type="match status" value="1"/>
</dbReference>
<proteinExistence type="predicted"/>
<dbReference type="EMBL" id="BLLK01000075">
    <property type="protein sequence ID" value="GFH61842.1"/>
    <property type="molecule type" value="Genomic_DNA"/>
</dbReference>
<comment type="caution">
    <text evidence="1">The sequence shown here is derived from an EMBL/GenBank/DDBJ whole genome shotgun (WGS) entry which is preliminary data.</text>
</comment>
<reference evidence="1 2" key="1">
    <citation type="journal article" date="2021" name="Sci. Rep.">
        <title>The genome of the diatom Chaetoceros tenuissimus carries an ancient integrated fragment of an extant virus.</title>
        <authorList>
            <person name="Hongo Y."/>
            <person name="Kimura K."/>
            <person name="Takaki Y."/>
            <person name="Yoshida Y."/>
            <person name="Baba S."/>
            <person name="Kobayashi G."/>
            <person name="Nagasaki K."/>
            <person name="Hano T."/>
            <person name="Tomaru Y."/>
        </authorList>
    </citation>
    <scope>NUCLEOTIDE SEQUENCE [LARGE SCALE GENOMIC DNA]</scope>
    <source>
        <strain evidence="1 2">NIES-3715</strain>
    </source>
</reference>
<keyword evidence="2" id="KW-1185">Reference proteome</keyword>
<dbReference type="Proteomes" id="UP001054902">
    <property type="component" value="Unassembled WGS sequence"/>
</dbReference>
<accession>A0AAD3DC79</accession>
<gene>
    <name evidence="1" type="ORF">CTEN210_18318</name>
</gene>
<dbReference type="AlphaFoldDB" id="A0AAD3DC79"/>